<name>A0A1D2QPU4_9GAMM</name>
<sequence>MTESSDFSLLHQVFLNLDALTQHSPAQKRWLSQYAFFREQLKNPAVKDDLQNTNTAVRTLLEQYAGLQDDKIELTRFTCRVGDSLMYQQSVSDELSVGVVSHITDRSIVVGAIEAIEEELLFGQEFIVLELCTIVDVTL</sequence>
<gene>
    <name evidence="1" type="ORF">AB835_08265</name>
</gene>
<evidence type="ECO:0000313" key="1">
    <source>
        <dbReference type="EMBL" id="ODS23596.1"/>
    </source>
</evidence>
<dbReference type="Proteomes" id="UP000242502">
    <property type="component" value="Unassembled WGS sequence"/>
</dbReference>
<comment type="caution">
    <text evidence="1">The sequence shown here is derived from an EMBL/GenBank/DDBJ whole genome shotgun (WGS) entry which is preliminary data.</text>
</comment>
<organism evidence="1 2">
    <name type="scientific">Candidatus Endobugula sertula</name>
    <name type="common">Bugula neritina bacterial symbiont</name>
    <dbReference type="NCBI Taxonomy" id="62101"/>
    <lineage>
        <taxon>Bacteria</taxon>
        <taxon>Pseudomonadati</taxon>
        <taxon>Pseudomonadota</taxon>
        <taxon>Gammaproteobacteria</taxon>
        <taxon>Cellvibrionales</taxon>
        <taxon>Cellvibrionaceae</taxon>
        <taxon>Candidatus Endobugula</taxon>
    </lineage>
</organism>
<reference evidence="1 2" key="1">
    <citation type="journal article" date="2016" name="Appl. Environ. Microbiol.">
        <title>Lack of Overt Genome Reduction in the Bryostatin-Producing Bryozoan Symbiont "Candidatus Endobugula sertula".</title>
        <authorList>
            <person name="Miller I.J."/>
            <person name="Vanee N."/>
            <person name="Fong S.S."/>
            <person name="Lim-Fong G.E."/>
            <person name="Kwan J.C."/>
        </authorList>
    </citation>
    <scope>NUCLEOTIDE SEQUENCE [LARGE SCALE GENOMIC DNA]</scope>
    <source>
        <strain evidence="1">AB1-4</strain>
    </source>
</reference>
<dbReference type="EMBL" id="MDLC01000025">
    <property type="protein sequence ID" value="ODS23596.1"/>
    <property type="molecule type" value="Genomic_DNA"/>
</dbReference>
<protein>
    <submittedName>
        <fullName evidence="1">Uncharacterized protein</fullName>
    </submittedName>
</protein>
<dbReference type="AlphaFoldDB" id="A0A1D2QPU4"/>
<evidence type="ECO:0000313" key="2">
    <source>
        <dbReference type="Proteomes" id="UP000242502"/>
    </source>
</evidence>
<accession>A0A1D2QPU4</accession>
<proteinExistence type="predicted"/>